<dbReference type="Proteomes" id="UP000518266">
    <property type="component" value="Unassembled WGS sequence"/>
</dbReference>
<feature type="region of interest" description="Disordered" evidence="1">
    <location>
        <begin position="1"/>
        <end position="33"/>
    </location>
</feature>
<reference evidence="2 3" key="1">
    <citation type="submission" date="2020-03" db="EMBL/GenBank/DDBJ databases">
        <title>Dissostichus mawsoni Genome sequencing and assembly.</title>
        <authorList>
            <person name="Park H."/>
        </authorList>
    </citation>
    <scope>NUCLEOTIDE SEQUENCE [LARGE SCALE GENOMIC DNA]</scope>
    <source>
        <strain evidence="2">DM0001</strain>
        <tissue evidence="2">Muscle</tissue>
    </source>
</reference>
<name>A0A7J5YX25_DISMA</name>
<dbReference type="AlphaFoldDB" id="A0A7J5YX25"/>
<feature type="region of interest" description="Disordered" evidence="1">
    <location>
        <begin position="89"/>
        <end position="109"/>
    </location>
</feature>
<sequence length="109" mass="12053">MEGEDMEIEREEMENEAVTSESTKIPNPTDPAHVQKNNIKYNEAFDPAFELDDGVSEGAAVLALAAVSNLVATNIELTERVQRTHLTVAHVGRPHHVHQAPAEDRETQL</sequence>
<organism evidence="2 3">
    <name type="scientific">Dissostichus mawsoni</name>
    <name type="common">Antarctic cod</name>
    <dbReference type="NCBI Taxonomy" id="36200"/>
    <lineage>
        <taxon>Eukaryota</taxon>
        <taxon>Metazoa</taxon>
        <taxon>Chordata</taxon>
        <taxon>Craniata</taxon>
        <taxon>Vertebrata</taxon>
        <taxon>Euteleostomi</taxon>
        <taxon>Actinopterygii</taxon>
        <taxon>Neopterygii</taxon>
        <taxon>Teleostei</taxon>
        <taxon>Neoteleostei</taxon>
        <taxon>Acanthomorphata</taxon>
        <taxon>Eupercaria</taxon>
        <taxon>Perciformes</taxon>
        <taxon>Notothenioidei</taxon>
        <taxon>Nototheniidae</taxon>
        <taxon>Dissostichus</taxon>
    </lineage>
</organism>
<evidence type="ECO:0000256" key="1">
    <source>
        <dbReference type="SAM" id="MobiDB-lite"/>
    </source>
</evidence>
<keyword evidence="3" id="KW-1185">Reference proteome</keyword>
<feature type="compositionally biased region" description="Polar residues" evidence="1">
    <location>
        <begin position="17"/>
        <end position="26"/>
    </location>
</feature>
<proteinExistence type="predicted"/>
<protein>
    <submittedName>
        <fullName evidence="2">Uncharacterized protein</fullName>
    </submittedName>
</protein>
<dbReference type="OrthoDB" id="10596483at2759"/>
<gene>
    <name evidence="2" type="ORF">F7725_013967</name>
</gene>
<accession>A0A7J5YX25</accession>
<evidence type="ECO:0000313" key="3">
    <source>
        <dbReference type="Proteomes" id="UP000518266"/>
    </source>
</evidence>
<comment type="caution">
    <text evidence="2">The sequence shown here is derived from an EMBL/GenBank/DDBJ whole genome shotgun (WGS) entry which is preliminary data.</text>
</comment>
<dbReference type="EMBL" id="JAAKFY010000008">
    <property type="protein sequence ID" value="KAF3853279.1"/>
    <property type="molecule type" value="Genomic_DNA"/>
</dbReference>
<evidence type="ECO:0000313" key="2">
    <source>
        <dbReference type="EMBL" id="KAF3853279.1"/>
    </source>
</evidence>
<feature type="compositionally biased region" description="Acidic residues" evidence="1">
    <location>
        <begin position="1"/>
        <end position="15"/>
    </location>
</feature>